<dbReference type="Pfam" id="PF01557">
    <property type="entry name" value="FAA_hydrolase"/>
    <property type="match status" value="1"/>
</dbReference>
<keyword evidence="10" id="KW-1185">Reference proteome</keyword>
<accession>A0A2U2N9N6</accession>
<dbReference type="PANTHER" id="PTHR11820:SF7">
    <property type="entry name" value="ACYLPYRUVASE FAHD1, MITOCHONDRIAL"/>
    <property type="match status" value="1"/>
</dbReference>
<dbReference type="GO" id="GO:0019752">
    <property type="term" value="P:carboxylic acid metabolic process"/>
    <property type="evidence" value="ECO:0007669"/>
    <property type="project" value="UniProtKB-ARBA"/>
</dbReference>
<evidence type="ECO:0000256" key="6">
    <source>
        <dbReference type="ARBA" id="ARBA00060569"/>
    </source>
</evidence>
<dbReference type="PANTHER" id="PTHR11820">
    <property type="entry name" value="ACYLPYRUVASE"/>
    <property type="match status" value="1"/>
</dbReference>
<protein>
    <submittedName>
        <fullName evidence="9">Hydrolase</fullName>
    </submittedName>
</protein>
<dbReference type="FunFam" id="3.90.850.10:FF:000002">
    <property type="entry name" value="2-hydroxyhepta-2,4-diene-1,7-dioate isomerase"/>
    <property type="match status" value="1"/>
</dbReference>
<dbReference type="Gene3D" id="3.90.850.10">
    <property type="entry name" value="Fumarylacetoacetase-like, C-terminal domain"/>
    <property type="match status" value="1"/>
</dbReference>
<comment type="similarity">
    <text evidence="1">Belongs to the FAH family.</text>
</comment>
<sequence>MRLITFTSAESAAPRVGALVDGGDAAVDLSAAGVADTLEDLIAGGQESLAAARDAIDSGASRRPASDITLHAPLSHPPKNVMCVGKNYHAHAQEFHSSGFDASSGKDAAALPEHPVVFTKAHTSIVGPGVPIDTGLDPTRSTDYEGELAVVIGRGGRGIRQADCWSHVFGYTIVNDVTARITQQTHRQWFLGKSIDTFCPMGPTLVTAEEVPDVRELTLTTTVNGEPRQQARVADLVFDIPTLIEVISRSIRLEPGDIIATGTPAGVGIGFQPPRYLRPGDSVAITIEPIGTLENPVT</sequence>
<evidence type="ECO:0000259" key="8">
    <source>
        <dbReference type="Pfam" id="PF01557"/>
    </source>
</evidence>
<dbReference type="GO" id="GO:0046872">
    <property type="term" value="F:metal ion binding"/>
    <property type="evidence" value="ECO:0007669"/>
    <property type="project" value="UniProtKB-KW"/>
</dbReference>
<proteinExistence type="inferred from homology"/>
<comment type="pathway">
    <text evidence="7">Aromatic compound metabolism; 4-hydroxyphenylacetate degradation; pyruvate and succinate semialdehyde from 4-hydroxyphenylacetate: step 5/7.</text>
</comment>
<dbReference type="InterPro" id="IPR036663">
    <property type="entry name" value="Fumarylacetoacetase_C_sf"/>
</dbReference>
<dbReference type="InterPro" id="IPR011234">
    <property type="entry name" value="Fumarylacetoacetase-like_C"/>
</dbReference>
<evidence type="ECO:0000256" key="1">
    <source>
        <dbReference type="ARBA" id="ARBA00010211"/>
    </source>
</evidence>
<evidence type="ECO:0000313" key="10">
    <source>
        <dbReference type="Proteomes" id="UP000245474"/>
    </source>
</evidence>
<dbReference type="GO" id="GO:0018773">
    <property type="term" value="F:acetylpyruvate hydrolase activity"/>
    <property type="evidence" value="ECO:0007669"/>
    <property type="project" value="TreeGrafter"/>
</dbReference>
<evidence type="ECO:0000256" key="2">
    <source>
        <dbReference type="ARBA" id="ARBA00022723"/>
    </source>
</evidence>
<dbReference type="SUPFAM" id="SSF56529">
    <property type="entry name" value="FAH"/>
    <property type="match status" value="1"/>
</dbReference>
<dbReference type="OrthoDB" id="9805307at2"/>
<evidence type="ECO:0000313" key="9">
    <source>
        <dbReference type="EMBL" id="PWG65802.1"/>
    </source>
</evidence>
<comment type="catalytic activity">
    <reaction evidence="3">
        <text>(3E,5R)-5-carboxy-2-oxohept-3-enedioate + H(+) = (4Z)-2-oxohept-4-enedioate + CO2</text>
        <dbReference type="Rhea" id="RHEA:14397"/>
        <dbReference type="ChEBI" id="CHEBI:15378"/>
        <dbReference type="ChEBI" id="CHEBI:16526"/>
        <dbReference type="ChEBI" id="CHEBI:87491"/>
        <dbReference type="ChEBI" id="CHEBI:87507"/>
        <dbReference type="EC" id="4.1.1.68"/>
    </reaction>
</comment>
<feature type="domain" description="Fumarylacetoacetase-like C-terminal" evidence="8">
    <location>
        <begin position="81"/>
        <end position="297"/>
    </location>
</feature>
<comment type="catalytic activity">
    <reaction evidence="4">
        <text>(2E,4Z)-5-hydroxypenta-2,4-diene-1,2,5-tricarboxylate = (3E,5R)-5-carboxy-2-oxohept-3-enedioate</text>
        <dbReference type="Rhea" id="RHEA:18813"/>
        <dbReference type="ChEBI" id="CHEBI:47961"/>
        <dbReference type="ChEBI" id="CHEBI:87491"/>
        <dbReference type="EC" id="5.3.3.10"/>
    </reaction>
</comment>
<evidence type="ECO:0000256" key="5">
    <source>
        <dbReference type="ARBA" id="ARBA00057150"/>
    </source>
</evidence>
<name>A0A2U2N9N6_9GAMM</name>
<comment type="pathway">
    <text evidence="6">Aromatic compound metabolism; 4-hydroxyphenylacetate degradation; pyruvate and succinate semialdehyde from 4-hydroxyphenylacetate: step 4/7.</text>
</comment>
<evidence type="ECO:0000256" key="7">
    <source>
        <dbReference type="ARBA" id="ARBA00060680"/>
    </source>
</evidence>
<dbReference type="EMBL" id="QFFI01000001">
    <property type="protein sequence ID" value="PWG65802.1"/>
    <property type="molecule type" value="Genomic_DNA"/>
</dbReference>
<comment type="caution">
    <text evidence="9">The sequence shown here is derived from an EMBL/GenBank/DDBJ whole genome shotgun (WGS) entry which is preliminary data.</text>
</comment>
<keyword evidence="2" id="KW-0479">Metal-binding</keyword>
<dbReference type="RefSeq" id="WP_109675183.1">
    <property type="nucleotide sequence ID" value="NZ_CP086615.1"/>
</dbReference>
<dbReference type="AlphaFoldDB" id="A0A2U2N9N6"/>
<dbReference type="GO" id="GO:0018800">
    <property type="term" value="F:5-oxopent-3-ene-1,2,5-tricarboxylate decarboxylase activity"/>
    <property type="evidence" value="ECO:0007669"/>
    <property type="project" value="UniProtKB-EC"/>
</dbReference>
<dbReference type="GO" id="GO:0008704">
    <property type="term" value="F:5-carboxymethyl-2-hydroxymuconate delta-isomerase activity"/>
    <property type="evidence" value="ECO:0007669"/>
    <property type="project" value="UniProtKB-EC"/>
</dbReference>
<evidence type="ECO:0000256" key="3">
    <source>
        <dbReference type="ARBA" id="ARBA00051258"/>
    </source>
</evidence>
<gene>
    <name evidence="9" type="ORF">DEM34_00620</name>
</gene>
<evidence type="ECO:0000256" key="4">
    <source>
        <dbReference type="ARBA" id="ARBA00052790"/>
    </source>
</evidence>
<dbReference type="Proteomes" id="UP000245474">
    <property type="component" value="Unassembled WGS sequence"/>
</dbReference>
<comment type="function">
    <text evidence="5">Decarboxylates OPET (5-oxo-pent-3-ene-1,2,5-tricarboxylic acid) into HHDD (2-hydroxy-hept-2,4-diene-1,7-dioate) and isomerizes it to OHED (2-oxo-hept-3-ene-1,7-dioate).</text>
</comment>
<reference evidence="9 10" key="1">
    <citation type="submission" date="2018-05" db="EMBL/GenBank/DDBJ databases">
        <title>Spiribacter halobius sp. nov., a moderately halophilic bacterium isolated from marine solar saltern.</title>
        <authorList>
            <person name="Zheng W.-S."/>
            <person name="Lu D.-C."/>
            <person name="Du Z.-J."/>
        </authorList>
    </citation>
    <scope>NUCLEOTIDE SEQUENCE [LARGE SCALE GENOMIC DNA]</scope>
    <source>
        <strain evidence="9 10">E85</strain>
    </source>
</reference>
<organism evidence="9 10">
    <name type="scientific">Sediminicurvatus halobius</name>
    <dbReference type="NCBI Taxonomy" id="2182432"/>
    <lineage>
        <taxon>Bacteria</taxon>
        <taxon>Pseudomonadati</taxon>
        <taxon>Pseudomonadota</taxon>
        <taxon>Gammaproteobacteria</taxon>
        <taxon>Chromatiales</taxon>
        <taxon>Ectothiorhodospiraceae</taxon>
        <taxon>Sediminicurvatus</taxon>
    </lineage>
</organism>
<keyword evidence="9" id="KW-0378">Hydrolase</keyword>